<dbReference type="EMBL" id="FUFT01000005">
    <property type="protein sequence ID" value="SJL84602.1"/>
    <property type="molecule type" value="Genomic_DNA"/>
</dbReference>
<dbReference type="Proteomes" id="UP000189475">
    <property type="component" value="Unassembled WGS sequence"/>
</dbReference>
<reference evidence="1 2" key="1">
    <citation type="submission" date="2017-02" db="EMBL/GenBank/DDBJ databases">
        <authorList>
            <person name="Peterson S.W."/>
        </authorList>
    </citation>
    <scope>NUCLEOTIDE SEQUENCE [LARGE SCALE GENOMIC DNA]</scope>
    <source>
        <strain evidence="1 2">CECT 9027</strain>
    </source>
</reference>
<organism evidence="1 2">
    <name type="scientific">Vibrio palustris</name>
    <dbReference type="NCBI Taxonomy" id="1918946"/>
    <lineage>
        <taxon>Bacteria</taxon>
        <taxon>Pseudomonadati</taxon>
        <taxon>Pseudomonadota</taxon>
        <taxon>Gammaproteobacteria</taxon>
        <taxon>Vibrionales</taxon>
        <taxon>Vibrionaceae</taxon>
        <taxon>Vibrio</taxon>
    </lineage>
</organism>
<dbReference type="RefSeq" id="WP_077314952.1">
    <property type="nucleotide sequence ID" value="NZ_AP024888.1"/>
</dbReference>
<name>A0A1R4B6R1_9VIBR</name>
<dbReference type="OrthoDB" id="9799092at2"/>
<sequence length="163" mass="18212">MKFYQPSVYQPQCQQWFTHYKSAIQACLPDARIEHIGASSLPNALSKGDVDIFVGVAPEQLEECVATLSALGFSQKRDTLRTPELCMLEALSEDDVALQVVANGSEYEDFLLFRDALRATPDLVTQYNALKQACVGVSQAEYRKTKSVFIGRVIEQTRENSSR</sequence>
<evidence type="ECO:0000313" key="1">
    <source>
        <dbReference type="EMBL" id="SJL84602.1"/>
    </source>
</evidence>
<dbReference type="STRING" id="1918946.VPAL9027_02593"/>
<dbReference type="AlphaFoldDB" id="A0A1R4B6R1"/>
<dbReference type="SUPFAM" id="SSF81301">
    <property type="entry name" value="Nucleotidyltransferase"/>
    <property type="match status" value="1"/>
</dbReference>
<evidence type="ECO:0000313" key="2">
    <source>
        <dbReference type="Proteomes" id="UP000189475"/>
    </source>
</evidence>
<dbReference type="PANTHER" id="PTHR34822">
    <property type="entry name" value="GRPB DOMAIN PROTEIN (AFU_ORTHOLOGUE AFUA_1G01530)"/>
    <property type="match status" value="1"/>
</dbReference>
<dbReference type="Pfam" id="PF04229">
    <property type="entry name" value="GrpB"/>
    <property type="match status" value="1"/>
</dbReference>
<dbReference type="PANTHER" id="PTHR34822:SF1">
    <property type="entry name" value="GRPB FAMILY PROTEIN"/>
    <property type="match status" value="1"/>
</dbReference>
<protein>
    <recommendedName>
        <fullName evidence="3">Dephospho-CoA kinase/protein folding accessory domain-containing protein</fullName>
    </recommendedName>
</protein>
<dbReference type="Gene3D" id="3.30.460.10">
    <property type="entry name" value="Beta Polymerase, domain 2"/>
    <property type="match status" value="1"/>
</dbReference>
<proteinExistence type="predicted"/>
<dbReference type="InterPro" id="IPR007344">
    <property type="entry name" value="GrpB/CoaE"/>
</dbReference>
<accession>A0A1R4B6R1</accession>
<dbReference type="InterPro" id="IPR043519">
    <property type="entry name" value="NT_sf"/>
</dbReference>
<keyword evidence="2" id="KW-1185">Reference proteome</keyword>
<evidence type="ECO:0008006" key="3">
    <source>
        <dbReference type="Google" id="ProtNLM"/>
    </source>
</evidence>
<gene>
    <name evidence="1" type="ORF">VPAL9027_02593</name>
</gene>